<accession>A0A2V5JNA4</accession>
<name>A0A2V5JNA4_9MICC</name>
<dbReference type="EMBL" id="QJVC01000002">
    <property type="protein sequence ID" value="PYI39806.1"/>
    <property type="molecule type" value="Genomic_DNA"/>
</dbReference>
<comment type="caution">
    <text evidence="1">The sequence shown here is derived from an EMBL/GenBank/DDBJ whole genome shotgun (WGS) entry which is preliminary data.</text>
</comment>
<gene>
    <name evidence="1" type="ORF">CVS30_03870</name>
</gene>
<evidence type="ECO:0000313" key="2">
    <source>
        <dbReference type="Proteomes" id="UP000247980"/>
    </source>
</evidence>
<evidence type="ECO:0000313" key="1">
    <source>
        <dbReference type="EMBL" id="PYI39806.1"/>
    </source>
</evidence>
<keyword evidence="2" id="KW-1185">Reference proteome</keyword>
<protein>
    <submittedName>
        <fullName evidence="1">Uncharacterized protein</fullName>
    </submittedName>
</protein>
<proteinExistence type="predicted"/>
<organism evidence="1 2">
    <name type="scientific">Arthrobacter psychrolactophilus</name>
    <dbReference type="NCBI Taxonomy" id="92442"/>
    <lineage>
        <taxon>Bacteria</taxon>
        <taxon>Bacillati</taxon>
        <taxon>Actinomycetota</taxon>
        <taxon>Actinomycetes</taxon>
        <taxon>Micrococcales</taxon>
        <taxon>Micrococcaceae</taxon>
        <taxon>Arthrobacter</taxon>
    </lineage>
</organism>
<sequence>MVKVPIGGVLHHRREVVMNDLPTGSDIFRVAELLREPASVFNLEFLASLAQLIVQQGDS</sequence>
<reference evidence="1 2" key="1">
    <citation type="submission" date="2018-05" db="EMBL/GenBank/DDBJ databases">
        <title>Genetic diversity of glacier-inhabiting Cryobacterium bacteria in China and description of Cryobacterium mengkeensis sp. nov. and Arthrobacter glacialis sp. nov.</title>
        <authorList>
            <person name="Liu Q."/>
            <person name="Xin Y.-H."/>
        </authorList>
    </citation>
    <scope>NUCLEOTIDE SEQUENCE [LARGE SCALE GENOMIC DNA]</scope>
    <source>
        <strain evidence="1 2">B7</strain>
    </source>
</reference>
<dbReference type="Proteomes" id="UP000247980">
    <property type="component" value="Unassembled WGS sequence"/>
</dbReference>
<dbReference type="AlphaFoldDB" id="A0A2V5JNA4"/>